<name>A0ABP8WU08_9MICO</name>
<feature type="compositionally biased region" description="Basic and acidic residues" evidence="1">
    <location>
        <begin position="17"/>
        <end position="26"/>
    </location>
</feature>
<organism evidence="2 3">
    <name type="scientific">Promicromonospora umidemergens</name>
    <dbReference type="NCBI Taxonomy" id="629679"/>
    <lineage>
        <taxon>Bacteria</taxon>
        <taxon>Bacillati</taxon>
        <taxon>Actinomycetota</taxon>
        <taxon>Actinomycetes</taxon>
        <taxon>Micrococcales</taxon>
        <taxon>Promicromonosporaceae</taxon>
        <taxon>Promicromonospora</taxon>
    </lineage>
</organism>
<protein>
    <recommendedName>
        <fullName evidence="4">Acetyltransferase (GNAT) family protein</fullName>
    </recommendedName>
</protein>
<dbReference type="EMBL" id="BAABHM010000007">
    <property type="protein sequence ID" value="GAA4695324.1"/>
    <property type="molecule type" value="Genomic_DNA"/>
</dbReference>
<accession>A0ABP8WU08</accession>
<dbReference type="Proteomes" id="UP001500843">
    <property type="component" value="Unassembled WGS sequence"/>
</dbReference>
<comment type="caution">
    <text evidence="2">The sequence shown here is derived from an EMBL/GenBank/DDBJ whole genome shotgun (WGS) entry which is preliminary data.</text>
</comment>
<sequence>MNRSGSRTGPAGPRAPAECHRGPRCDGRLERDIDVADAKRNVQEDVGARQVDAVRDGDTLVVAVDMISECVVGVRAEGEPPREFKGYLRAGPAYRSVGCATRLYTEASPGG</sequence>
<evidence type="ECO:0000313" key="2">
    <source>
        <dbReference type="EMBL" id="GAA4695324.1"/>
    </source>
</evidence>
<keyword evidence="3" id="KW-1185">Reference proteome</keyword>
<gene>
    <name evidence="2" type="ORF">GCM10023198_13950</name>
</gene>
<evidence type="ECO:0000313" key="3">
    <source>
        <dbReference type="Proteomes" id="UP001500843"/>
    </source>
</evidence>
<proteinExistence type="predicted"/>
<feature type="region of interest" description="Disordered" evidence="1">
    <location>
        <begin position="1"/>
        <end position="26"/>
    </location>
</feature>
<evidence type="ECO:0000256" key="1">
    <source>
        <dbReference type="SAM" id="MobiDB-lite"/>
    </source>
</evidence>
<evidence type="ECO:0008006" key="4">
    <source>
        <dbReference type="Google" id="ProtNLM"/>
    </source>
</evidence>
<reference evidence="3" key="1">
    <citation type="journal article" date="2019" name="Int. J. Syst. Evol. Microbiol.">
        <title>The Global Catalogue of Microorganisms (GCM) 10K type strain sequencing project: providing services to taxonomists for standard genome sequencing and annotation.</title>
        <authorList>
            <consortium name="The Broad Institute Genomics Platform"/>
            <consortium name="The Broad Institute Genome Sequencing Center for Infectious Disease"/>
            <person name="Wu L."/>
            <person name="Ma J."/>
        </authorList>
    </citation>
    <scope>NUCLEOTIDE SEQUENCE [LARGE SCALE GENOMIC DNA]</scope>
    <source>
        <strain evidence="3">JCM 17975</strain>
    </source>
</reference>